<proteinExistence type="predicted"/>
<comment type="subcellular location">
    <subcellularLocation>
        <location evidence="1">Cytoplasm</location>
    </subcellularLocation>
</comment>
<dbReference type="Proteomes" id="UP000078503">
    <property type="component" value="Unassembled WGS sequence"/>
</dbReference>
<dbReference type="Pfam" id="PF13740">
    <property type="entry name" value="ACT_6"/>
    <property type="match status" value="1"/>
</dbReference>
<accession>A0A178KQ96</accession>
<dbReference type="AlphaFoldDB" id="A0A178KQ96"/>
<dbReference type="PIRSF" id="PIRSF028103">
    <property type="entry name" value="GcvR"/>
    <property type="match status" value="1"/>
</dbReference>
<dbReference type="CDD" id="cd04893">
    <property type="entry name" value="ACT_GcvR_1"/>
    <property type="match status" value="1"/>
</dbReference>
<dbReference type="PROSITE" id="PS51671">
    <property type="entry name" value="ACT"/>
    <property type="match status" value="1"/>
</dbReference>
<keyword evidence="4" id="KW-1185">Reference proteome</keyword>
<dbReference type="PANTHER" id="PTHR34875">
    <property type="entry name" value="UPF0237 PROTEIN MJ1558"/>
    <property type="match status" value="1"/>
</dbReference>
<keyword evidence="1" id="KW-0678">Repressor</keyword>
<evidence type="ECO:0000313" key="4">
    <source>
        <dbReference type="Proteomes" id="UP000078503"/>
    </source>
</evidence>
<evidence type="ECO:0000259" key="2">
    <source>
        <dbReference type="PROSITE" id="PS51671"/>
    </source>
</evidence>
<dbReference type="PANTHER" id="PTHR34875:SF5">
    <property type="entry name" value="GLYCINE CLEAVAGE SYSTEM TRANSCRIPTIONAL REPRESSOR"/>
    <property type="match status" value="1"/>
</dbReference>
<dbReference type="InterPro" id="IPR045865">
    <property type="entry name" value="ACT-like_dom_sf"/>
</dbReference>
<dbReference type="SUPFAM" id="SSF55021">
    <property type="entry name" value="ACT-like"/>
    <property type="match status" value="2"/>
</dbReference>
<evidence type="ECO:0000313" key="3">
    <source>
        <dbReference type="EMBL" id="OAN18732.1"/>
    </source>
</evidence>
<dbReference type="RefSeq" id="WP_068330033.1">
    <property type="nucleotide sequence ID" value="NZ_LVHF01000012.1"/>
</dbReference>
<reference evidence="3 4" key="1">
    <citation type="submission" date="2016-03" db="EMBL/GenBank/DDBJ databases">
        <title>Photobacterium proteolyticum sp. nov. a protease producing bacterium isolated from ocean sediments of Laizhou Bay.</title>
        <authorList>
            <person name="Li Y."/>
        </authorList>
    </citation>
    <scope>NUCLEOTIDE SEQUENCE [LARGE SCALE GENOMIC DNA]</scope>
    <source>
        <strain evidence="3 4">R-40508</strain>
    </source>
</reference>
<feature type="domain" description="ACT" evidence="2">
    <location>
        <begin position="93"/>
        <end position="173"/>
    </location>
</feature>
<dbReference type="GO" id="GO:0006355">
    <property type="term" value="P:regulation of DNA-templated transcription"/>
    <property type="evidence" value="ECO:0007669"/>
    <property type="project" value="UniProtKB-UniRule"/>
</dbReference>
<dbReference type="Gene3D" id="3.30.70.260">
    <property type="match status" value="2"/>
</dbReference>
<evidence type="ECO:0000256" key="1">
    <source>
        <dbReference type="PIRNR" id="PIRNR028103"/>
    </source>
</evidence>
<dbReference type="InterPro" id="IPR050990">
    <property type="entry name" value="UPF0237/GcvR_regulator"/>
</dbReference>
<dbReference type="STRING" id="858640.A3K86_07680"/>
<dbReference type="OrthoDB" id="5814713at2"/>
<keyword evidence="1" id="KW-0804">Transcription</keyword>
<organism evidence="3 4">
    <name type="scientific">Photobacterium jeanii</name>
    <dbReference type="NCBI Taxonomy" id="858640"/>
    <lineage>
        <taxon>Bacteria</taxon>
        <taxon>Pseudomonadati</taxon>
        <taxon>Pseudomonadota</taxon>
        <taxon>Gammaproteobacteria</taxon>
        <taxon>Vibrionales</taxon>
        <taxon>Vibrionaceae</taxon>
        <taxon>Photobacterium</taxon>
    </lineage>
</organism>
<gene>
    <name evidence="3" type="ORF">A3K86_07680</name>
</gene>
<sequence>MEHYLVITAVGTDRPGISDEVTHLATQCGCNIIDSRIALFGHEFTLIMLLAGNANAISRVESTLPLKAQEHELLTVMKRTSKHKARVYPYTADFHIEADDMPGLIGQYTSFLASRQIDIASLSAHTNEAVESDKTDRLFVQISTNIPEGCNLMTLQEEFQALCTDLLVTGTVNFIGHKQ</sequence>
<dbReference type="GO" id="GO:0005737">
    <property type="term" value="C:cytoplasm"/>
    <property type="evidence" value="ECO:0007669"/>
    <property type="project" value="UniProtKB-SubCell"/>
</dbReference>
<name>A0A178KQ96_9GAMM</name>
<protein>
    <recommendedName>
        <fullName evidence="1">Glycine cleavage system transcriptional repressor</fullName>
    </recommendedName>
</protein>
<dbReference type="EMBL" id="LVHF01000012">
    <property type="protein sequence ID" value="OAN18732.1"/>
    <property type="molecule type" value="Genomic_DNA"/>
</dbReference>
<dbReference type="InterPro" id="IPR016867">
    <property type="entry name" value="GcvR"/>
</dbReference>
<dbReference type="InterPro" id="IPR002912">
    <property type="entry name" value="ACT_dom"/>
</dbReference>
<comment type="caution">
    <text evidence="3">The sequence shown here is derived from an EMBL/GenBank/DDBJ whole genome shotgun (WGS) entry which is preliminary data.</text>
</comment>
<dbReference type="CDD" id="cd04869">
    <property type="entry name" value="ACT_GcvR_2"/>
    <property type="match status" value="1"/>
</dbReference>
<keyword evidence="1" id="KW-0963">Cytoplasm</keyword>
<dbReference type="FunFam" id="3.30.70.260:FF:000005">
    <property type="entry name" value="Glycine cleavage system transcriptional repressor"/>
    <property type="match status" value="1"/>
</dbReference>